<keyword evidence="1" id="KW-0697">Rotamase</keyword>
<dbReference type="STRING" id="307972.A0A2G8KYP3"/>
<evidence type="ECO:0000256" key="1">
    <source>
        <dbReference type="RuleBase" id="RU363019"/>
    </source>
</evidence>
<dbReference type="GO" id="GO:0003755">
    <property type="term" value="F:peptidyl-prolyl cis-trans isomerase activity"/>
    <property type="evidence" value="ECO:0007669"/>
    <property type="project" value="UniProtKB-UniRule"/>
</dbReference>
<dbReference type="PROSITE" id="PS50072">
    <property type="entry name" value="CSA_PPIASE_2"/>
    <property type="match status" value="1"/>
</dbReference>
<dbReference type="InterPro" id="IPR002130">
    <property type="entry name" value="Cyclophilin-type_PPIase_dom"/>
</dbReference>
<dbReference type="EMBL" id="MRZV01000300">
    <property type="protein sequence ID" value="PIK53117.1"/>
    <property type="molecule type" value="Genomic_DNA"/>
</dbReference>
<dbReference type="FunFam" id="2.40.100.10:FF:000048">
    <property type="entry name" value="Peptidyl-prolyl cis-trans isomerase"/>
    <property type="match status" value="1"/>
</dbReference>
<gene>
    <name evidence="3" type="ORF">BSL78_09987</name>
</gene>
<dbReference type="PRINTS" id="PR00153">
    <property type="entry name" value="CSAPPISMRASE"/>
</dbReference>
<dbReference type="Pfam" id="PF00160">
    <property type="entry name" value="Pro_isomerase"/>
    <property type="match status" value="1"/>
</dbReference>
<comment type="similarity">
    <text evidence="1">Belongs to the cyclophilin-type PPIase family.</text>
</comment>
<evidence type="ECO:0000313" key="4">
    <source>
        <dbReference type="Proteomes" id="UP000230750"/>
    </source>
</evidence>
<feature type="domain" description="PPIase cyclophilin-type" evidence="2">
    <location>
        <begin position="124"/>
        <end position="289"/>
    </location>
</feature>
<comment type="function">
    <text evidence="1">PPIases accelerate the folding of proteins. It catalyzes the cis-trans isomerization of proline imidic peptide bonds in oligopeptides.</text>
</comment>
<dbReference type="OrthoDB" id="408413at2759"/>
<evidence type="ECO:0000259" key="2">
    <source>
        <dbReference type="PROSITE" id="PS50072"/>
    </source>
</evidence>
<dbReference type="SUPFAM" id="SSF50891">
    <property type="entry name" value="Cyclophilin-like"/>
    <property type="match status" value="1"/>
</dbReference>
<comment type="caution">
    <text evidence="3">The sequence shown here is derived from an EMBL/GenBank/DDBJ whole genome shotgun (WGS) entry which is preliminary data.</text>
</comment>
<organism evidence="3 4">
    <name type="scientific">Stichopus japonicus</name>
    <name type="common">Sea cucumber</name>
    <dbReference type="NCBI Taxonomy" id="307972"/>
    <lineage>
        <taxon>Eukaryota</taxon>
        <taxon>Metazoa</taxon>
        <taxon>Echinodermata</taxon>
        <taxon>Eleutherozoa</taxon>
        <taxon>Echinozoa</taxon>
        <taxon>Holothuroidea</taxon>
        <taxon>Aspidochirotacea</taxon>
        <taxon>Aspidochirotida</taxon>
        <taxon>Stichopodidae</taxon>
        <taxon>Apostichopus</taxon>
    </lineage>
</organism>
<dbReference type="PANTHER" id="PTHR11071">
    <property type="entry name" value="PEPTIDYL-PROLYL CIS-TRANS ISOMERASE"/>
    <property type="match status" value="1"/>
</dbReference>
<dbReference type="EC" id="5.2.1.8" evidence="1"/>
<dbReference type="GO" id="GO:0005737">
    <property type="term" value="C:cytoplasm"/>
    <property type="evidence" value="ECO:0007669"/>
    <property type="project" value="TreeGrafter"/>
</dbReference>
<reference evidence="3 4" key="1">
    <citation type="journal article" date="2017" name="PLoS Biol.">
        <title>The sea cucumber genome provides insights into morphological evolution and visceral regeneration.</title>
        <authorList>
            <person name="Zhang X."/>
            <person name="Sun L."/>
            <person name="Yuan J."/>
            <person name="Sun Y."/>
            <person name="Gao Y."/>
            <person name="Zhang L."/>
            <person name="Li S."/>
            <person name="Dai H."/>
            <person name="Hamel J.F."/>
            <person name="Liu C."/>
            <person name="Yu Y."/>
            <person name="Liu S."/>
            <person name="Lin W."/>
            <person name="Guo K."/>
            <person name="Jin S."/>
            <person name="Xu P."/>
            <person name="Storey K.B."/>
            <person name="Huan P."/>
            <person name="Zhang T."/>
            <person name="Zhou Y."/>
            <person name="Zhang J."/>
            <person name="Lin C."/>
            <person name="Li X."/>
            <person name="Xing L."/>
            <person name="Huo D."/>
            <person name="Sun M."/>
            <person name="Wang L."/>
            <person name="Mercier A."/>
            <person name="Li F."/>
            <person name="Yang H."/>
            <person name="Xiang J."/>
        </authorList>
    </citation>
    <scope>NUCLEOTIDE SEQUENCE [LARGE SCALE GENOMIC DNA]</scope>
    <source>
        <strain evidence="3">Shaxun</strain>
        <tissue evidence="3">Muscle</tissue>
    </source>
</reference>
<keyword evidence="4" id="KW-1185">Reference proteome</keyword>
<name>A0A2G8KYP3_STIJA</name>
<keyword evidence="1 3" id="KW-0413">Isomerase</keyword>
<comment type="catalytic activity">
    <reaction evidence="1">
        <text>[protein]-peptidylproline (omega=180) = [protein]-peptidylproline (omega=0)</text>
        <dbReference type="Rhea" id="RHEA:16237"/>
        <dbReference type="Rhea" id="RHEA-COMP:10747"/>
        <dbReference type="Rhea" id="RHEA-COMP:10748"/>
        <dbReference type="ChEBI" id="CHEBI:83833"/>
        <dbReference type="ChEBI" id="CHEBI:83834"/>
        <dbReference type="EC" id="5.2.1.8"/>
    </reaction>
</comment>
<sequence>MATATQVSIVGLLRDPSFHTAKCCAHGLYKTDSKRFCEPQVQGLLEFDWNLFCEDQKKALRGETWAFTEQAMVFVDGELLGGTKELLKWAADTYVEYKPEDLYIAMAEEAYQEHLESTGDTYVYFDVSVGAESVGRLLMQLFAKKCPKTCENFRALCTGEKGIKKDEHLMTYHYKDTLFHRMVPNGWIQGGDILYGKGDGGESIYATVFEDENFCIKHDRRGILGMANKGRHTNGSQFYITFQPAPWMDTQYVAFGRVVEGTNVLKVLESQVTYNERPKTDCKIVDCGIFTP</sequence>
<proteinExistence type="inferred from homology"/>
<dbReference type="InterPro" id="IPR029000">
    <property type="entry name" value="Cyclophilin-like_dom_sf"/>
</dbReference>
<dbReference type="Proteomes" id="UP000230750">
    <property type="component" value="Unassembled WGS sequence"/>
</dbReference>
<dbReference type="Gene3D" id="2.40.100.10">
    <property type="entry name" value="Cyclophilin-like"/>
    <property type="match status" value="1"/>
</dbReference>
<accession>A0A2G8KYP3</accession>
<dbReference type="AlphaFoldDB" id="A0A2G8KYP3"/>
<protein>
    <recommendedName>
        <fullName evidence="1">Peptidyl-prolyl cis-trans isomerase</fullName>
        <shortName evidence="1">PPIase</shortName>
        <ecNumber evidence="1">5.2.1.8</ecNumber>
    </recommendedName>
</protein>
<evidence type="ECO:0000313" key="3">
    <source>
        <dbReference type="EMBL" id="PIK53117.1"/>
    </source>
</evidence>
<dbReference type="PANTHER" id="PTHR11071:SF561">
    <property type="entry name" value="PEPTIDYL-PROLYL CIS-TRANS ISOMERASE D-RELATED"/>
    <property type="match status" value="1"/>
</dbReference>